<accession>A0ACB9YP77</accession>
<reference evidence="1 2" key="1">
    <citation type="journal article" date="2022" name="New Phytol.">
        <title>Ecological generalism drives hyperdiversity of secondary metabolite gene clusters in xylarialean endophytes.</title>
        <authorList>
            <person name="Franco M.E.E."/>
            <person name="Wisecaver J.H."/>
            <person name="Arnold A.E."/>
            <person name="Ju Y.M."/>
            <person name="Slot J.C."/>
            <person name="Ahrendt S."/>
            <person name="Moore L.P."/>
            <person name="Eastman K.E."/>
            <person name="Scott K."/>
            <person name="Konkel Z."/>
            <person name="Mondo S.J."/>
            <person name="Kuo A."/>
            <person name="Hayes R.D."/>
            <person name="Haridas S."/>
            <person name="Andreopoulos B."/>
            <person name="Riley R."/>
            <person name="LaButti K."/>
            <person name="Pangilinan J."/>
            <person name="Lipzen A."/>
            <person name="Amirebrahimi M."/>
            <person name="Yan J."/>
            <person name="Adam C."/>
            <person name="Keymanesh K."/>
            <person name="Ng V."/>
            <person name="Louie K."/>
            <person name="Northen T."/>
            <person name="Drula E."/>
            <person name="Henrissat B."/>
            <person name="Hsieh H.M."/>
            <person name="Youens-Clark K."/>
            <person name="Lutzoni F."/>
            <person name="Miadlikowska J."/>
            <person name="Eastwood D.C."/>
            <person name="Hamelin R.C."/>
            <person name="Grigoriev I.V."/>
            <person name="U'Ren J.M."/>
        </authorList>
    </citation>
    <scope>NUCLEOTIDE SEQUENCE [LARGE SCALE GENOMIC DNA]</scope>
    <source>
        <strain evidence="1 2">CBS 119005</strain>
    </source>
</reference>
<gene>
    <name evidence="1" type="ORF">F4820DRAFT_435857</name>
</gene>
<evidence type="ECO:0000313" key="1">
    <source>
        <dbReference type="EMBL" id="KAI4860789.1"/>
    </source>
</evidence>
<sequence length="277" mass="31702">MPSQPPDSPAPEAPTSTTPTEPPSSSPSTSTSAPTTPAFPRIVENDPRRTGFDPRTAWWVNYFKILAGGVTPEGAFHYREQRYRENEARDCARCDKFRDWAFAYSPTVRFLRERVADLNGTLDKDNVLCRRCPARLTEDGQVHRASGGFSPGHGILICANEVRNRNHLEDTLAHEMVHAWDHLRWKVDWVGDKDLKHAACTEIRAAMLSGECRWTREAWTRGNWTLTQQFQDCVRRRAVQSVLARPRCKDDVQAVKVVNQVWDSCFTDTRPFDEVYR</sequence>
<comment type="caution">
    <text evidence="1">The sequence shown here is derived from an EMBL/GenBank/DDBJ whole genome shotgun (WGS) entry which is preliminary data.</text>
</comment>
<organism evidence="1 2">
    <name type="scientific">Hypoxylon rubiginosum</name>
    <dbReference type="NCBI Taxonomy" id="110542"/>
    <lineage>
        <taxon>Eukaryota</taxon>
        <taxon>Fungi</taxon>
        <taxon>Dikarya</taxon>
        <taxon>Ascomycota</taxon>
        <taxon>Pezizomycotina</taxon>
        <taxon>Sordariomycetes</taxon>
        <taxon>Xylariomycetidae</taxon>
        <taxon>Xylariales</taxon>
        <taxon>Hypoxylaceae</taxon>
        <taxon>Hypoxylon</taxon>
    </lineage>
</organism>
<dbReference type="EMBL" id="MU393573">
    <property type="protein sequence ID" value="KAI4860789.1"/>
    <property type="molecule type" value="Genomic_DNA"/>
</dbReference>
<name>A0ACB9YP77_9PEZI</name>
<protein>
    <submittedName>
        <fullName evidence="1">Peptidase M76 family-domain-containing protein</fullName>
    </submittedName>
</protein>
<proteinExistence type="predicted"/>
<keyword evidence="2" id="KW-1185">Reference proteome</keyword>
<dbReference type="Proteomes" id="UP001497700">
    <property type="component" value="Unassembled WGS sequence"/>
</dbReference>
<evidence type="ECO:0000313" key="2">
    <source>
        <dbReference type="Proteomes" id="UP001497700"/>
    </source>
</evidence>